<dbReference type="Proteomes" id="UP000285530">
    <property type="component" value="Unassembled WGS sequence"/>
</dbReference>
<evidence type="ECO:0000256" key="3">
    <source>
        <dbReference type="ARBA" id="ARBA00022801"/>
    </source>
</evidence>
<evidence type="ECO:0000313" key="7">
    <source>
        <dbReference type="EMBL" id="RJL06556.1"/>
    </source>
</evidence>
<reference evidence="7 8" key="1">
    <citation type="submission" date="2018-09" db="EMBL/GenBank/DDBJ databases">
        <title>Paracoccus onubensis nov. sp. a moderate halophilic bacterium isolated from Gruta de las Maravillas (Aracena, Spain).</title>
        <authorList>
            <person name="Jurado V."/>
            <person name="Gutierrez-Patricio S."/>
            <person name="Gonzalez-Pimentel J.L."/>
            <person name="Laiz L."/>
            <person name="Saiz-Jimenez C."/>
        </authorList>
    </citation>
    <scope>NUCLEOTIDE SEQUENCE [LARGE SCALE GENOMIC DNA]</scope>
    <source>
        <strain evidence="7 8">DSM 19484</strain>
    </source>
</reference>
<dbReference type="CDD" id="cd07720">
    <property type="entry name" value="OPHC2-like_MBL-fold"/>
    <property type="match status" value="1"/>
</dbReference>
<keyword evidence="5" id="KW-1133">Transmembrane helix</keyword>
<keyword evidence="4" id="KW-0862">Zinc</keyword>
<comment type="caution">
    <text evidence="7">The sequence shown here is derived from an EMBL/GenBank/DDBJ whole genome shotgun (WGS) entry which is preliminary data.</text>
</comment>
<sequence>MQRTRLIAANRPHLCVRSGFGPWSLPGFRGNVAAIAARETPVTDRRRRHLILTAAAALALPGLAALPASARPLPRPPAFHPLVHHRALGDLQVTTIADGFFDLDRDLVVNLDNALYRSAVTEAYLDPDQPIRVPVSVHLIRHGDQLTLIDAGGGSAFGDTTGGLAASLRALDIAPERIDRVVMTHLHPDHAGGLITDAGATFANATLHLHQDELAFWTDETADAPAEMAPFMALARSVAEAYGDRIQTFQDQDDLGGGLTAMALPGHTPGHSGLRLSDGDDQMMIIGDAAALAALQFRHPDAGIVFDVDPGRAAVTRRDLLQMVTADRIAVAGTHLPFPGIGHVETRRDAFAWVPEDWFATRP</sequence>
<evidence type="ECO:0000256" key="2">
    <source>
        <dbReference type="ARBA" id="ARBA00022723"/>
    </source>
</evidence>
<proteinExistence type="inferred from homology"/>
<protein>
    <submittedName>
        <fullName evidence="7">MBL fold metallo-hydrolase</fullName>
    </submittedName>
</protein>
<accession>A0A419A0V5</accession>
<dbReference type="InterPro" id="IPR051013">
    <property type="entry name" value="MBL_superfamily_lactonases"/>
</dbReference>
<evidence type="ECO:0000259" key="6">
    <source>
        <dbReference type="SMART" id="SM00849"/>
    </source>
</evidence>
<comment type="similarity">
    <text evidence="1">Belongs to the metallo-beta-lactamase superfamily.</text>
</comment>
<keyword evidence="8" id="KW-1185">Reference proteome</keyword>
<evidence type="ECO:0000256" key="1">
    <source>
        <dbReference type="ARBA" id="ARBA00007749"/>
    </source>
</evidence>
<dbReference type="SUPFAM" id="SSF56281">
    <property type="entry name" value="Metallo-hydrolase/oxidoreductase"/>
    <property type="match status" value="1"/>
</dbReference>
<feature type="transmembrane region" description="Helical" evidence="5">
    <location>
        <begin position="50"/>
        <end position="70"/>
    </location>
</feature>
<gene>
    <name evidence="7" type="ORF">D3P06_03270</name>
</gene>
<evidence type="ECO:0000256" key="4">
    <source>
        <dbReference type="ARBA" id="ARBA00022833"/>
    </source>
</evidence>
<dbReference type="InterPro" id="IPR036866">
    <property type="entry name" value="RibonucZ/Hydroxyglut_hydro"/>
</dbReference>
<keyword evidence="3 7" id="KW-0378">Hydrolase</keyword>
<dbReference type="Pfam" id="PF00753">
    <property type="entry name" value="Lactamase_B"/>
    <property type="match status" value="1"/>
</dbReference>
<organism evidence="7 8">
    <name type="scientific">Paracoccus aestuarii</name>
    <dbReference type="NCBI Taxonomy" id="453842"/>
    <lineage>
        <taxon>Bacteria</taxon>
        <taxon>Pseudomonadati</taxon>
        <taxon>Pseudomonadota</taxon>
        <taxon>Alphaproteobacteria</taxon>
        <taxon>Rhodobacterales</taxon>
        <taxon>Paracoccaceae</taxon>
        <taxon>Paracoccus</taxon>
    </lineage>
</organism>
<dbReference type="PANTHER" id="PTHR42978:SF6">
    <property type="entry name" value="QUORUM-QUENCHING LACTONASE YTNP-RELATED"/>
    <property type="match status" value="1"/>
</dbReference>
<keyword evidence="5" id="KW-0472">Membrane</keyword>
<evidence type="ECO:0000256" key="5">
    <source>
        <dbReference type="SAM" id="Phobius"/>
    </source>
</evidence>
<dbReference type="Gene3D" id="3.60.15.10">
    <property type="entry name" value="Ribonuclease Z/Hydroxyacylglutathione hydrolase-like"/>
    <property type="match status" value="1"/>
</dbReference>
<evidence type="ECO:0000313" key="8">
    <source>
        <dbReference type="Proteomes" id="UP000285530"/>
    </source>
</evidence>
<keyword evidence="2" id="KW-0479">Metal-binding</keyword>
<dbReference type="SMART" id="SM00849">
    <property type="entry name" value="Lactamase_B"/>
    <property type="match status" value="1"/>
</dbReference>
<feature type="domain" description="Metallo-beta-lactamase" evidence="6">
    <location>
        <begin position="134"/>
        <end position="335"/>
    </location>
</feature>
<dbReference type="GO" id="GO:0046872">
    <property type="term" value="F:metal ion binding"/>
    <property type="evidence" value="ECO:0007669"/>
    <property type="project" value="UniProtKB-KW"/>
</dbReference>
<dbReference type="EMBL" id="QZEV01000008">
    <property type="protein sequence ID" value="RJL06556.1"/>
    <property type="molecule type" value="Genomic_DNA"/>
</dbReference>
<dbReference type="PANTHER" id="PTHR42978">
    <property type="entry name" value="QUORUM-QUENCHING LACTONASE YTNP-RELATED-RELATED"/>
    <property type="match status" value="1"/>
</dbReference>
<name>A0A419A0V5_9RHOB</name>
<dbReference type="InterPro" id="IPR001279">
    <property type="entry name" value="Metallo-B-lactamas"/>
</dbReference>
<dbReference type="AlphaFoldDB" id="A0A419A0V5"/>
<keyword evidence="5" id="KW-0812">Transmembrane</keyword>
<dbReference type="GO" id="GO:0016787">
    <property type="term" value="F:hydrolase activity"/>
    <property type="evidence" value="ECO:0007669"/>
    <property type="project" value="UniProtKB-KW"/>
</dbReference>